<dbReference type="STRING" id="1841860.GCA_900157375_00150"/>
<feature type="non-terminal residue" evidence="2">
    <location>
        <position position="1"/>
    </location>
</feature>
<proteinExistence type="predicted"/>
<keyword evidence="3" id="KW-1185">Reference proteome</keyword>
<protein>
    <submittedName>
        <fullName evidence="2">Ferredoxin</fullName>
    </submittedName>
</protein>
<dbReference type="AlphaFoldDB" id="A0A2U3NLF2"/>
<accession>A0A2U3NLF2</accession>
<dbReference type="Gene3D" id="3.30.70.20">
    <property type="match status" value="1"/>
</dbReference>
<evidence type="ECO:0000313" key="3">
    <source>
        <dbReference type="Proteomes" id="UP000240988"/>
    </source>
</evidence>
<dbReference type="Pfam" id="PF13459">
    <property type="entry name" value="Fer4_15"/>
    <property type="match status" value="1"/>
</dbReference>
<reference evidence="2 3" key="1">
    <citation type="submission" date="2017-01" db="EMBL/GenBank/DDBJ databases">
        <authorList>
            <consortium name="Urmite Genomes"/>
        </authorList>
    </citation>
    <scope>NUCLEOTIDE SEQUENCE [LARGE SCALE GENOMIC DNA]</scope>
    <source>
        <strain evidence="2 3">AB57</strain>
    </source>
</reference>
<feature type="region of interest" description="Disordered" evidence="1">
    <location>
        <begin position="29"/>
        <end position="85"/>
    </location>
</feature>
<sequence length="85" mass="9223">VKAFVDSRRCQGHTLCAMIAPHAFQLNDIDGSASPTGDAVPPAKRKWSVKQRDRAQSRQSGLMTKREDIGVFDHKTPPGGTSSDC</sequence>
<gene>
    <name evidence="2" type="ORF">MRAB57_150</name>
</gene>
<evidence type="ECO:0000313" key="2">
    <source>
        <dbReference type="EMBL" id="SPM32352.1"/>
    </source>
</evidence>
<dbReference type="EMBL" id="FUFA01000001">
    <property type="protein sequence ID" value="SPM32352.1"/>
    <property type="molecule type" value="Genomic_DNA"/>
</dbReference>
<organism evidence="2 3">
    <name type="scientific">Mycobacterium rhizamassiliense</name>
    <dbReference type="NCBI Taxonomy" id="1841860"/>
    <lineage>
        <taxon>Bacteria</taxon>
        <taxon>Bacillati</taxon>
        <taxon>Actinomycetota</taxon>
        <taxon>Actinomycetes</taxon>
        <taxon>Mycobacteriales</taxon>
        <taxon>Mycobacteriaceae</taxon>
        <taxon>Mycobacterium</taxon>
    </lineage>
</organism>
<name>A0A2U3NLF2_9MYCO</name>
<feature type="compositionally biased region" description="Basic and acidic residues" evidence="1">
    <location>
        <begin position="64"/>
        <end position="76"/>
    </location>
</feature>
<dbReference type="Proteomes" id="UP000240988">
    <property type="component" value="Unassembled WGS sequence"/>
</dbReference>
<evidence type="ECO:0000256" key="1">
    <source>
        <dbReference type="SAM" id="MobiDB-lite"/>
    </source>
</evidence>